<reference evidence="9" key="1">
    <citation type="submission" date="2020-11" db="EMBL/GenBank/DDBJ databases">
        <authorList>
            <person name="Tran Van P."/>
        </authorList>
    </citation>
    <scope>NUCLEOTIDE SEQUENCE</scope>
</reference>
<evidence type="ECO:0000256" key="6">
    <source>
        <dbReference type="ARBA" id="ARBA00023235"/>
    </source>
</evidence>
<keyword evidence="6" id="KW-0413">Isomerase</keyword>
<dbReference type="GO" id="GO:0005829">
    <property type="term" value="C:cytosol"/>
    <property type="evidence" value="ECO:0007669"/>
    <property type="project" value="TreeGrafter"/>
</dbReference>
<dbReference type="Pfam" id="PF01370">
    <property type="entry name" value="Epimerase"/>
    <property type="match status" value="1"/>
</dbReference>
<evidence type="ECO:0000256" key="3">
    <source>
        <dbReference type="ARBA" id="ARBA00013175"/>
    </source>
</evidence>
<dbReference type="EMBL" id="OB660830">
    <property type="protein sequence ID" value="CAD7226442.1"/>
    <property type="molecule type" value="Genomic_DNA"/>
</dbReference>
<organism evidence="9">
    <name type="scientific">Cyprideis torosa</name>
    <dbReference type="NCBI Taxonomy" id="163714"/>
    <lineage>
        <taxon>Eukaryota</taxon>
        <taxon>Metazoa</taxon>
        <taxon>Ecdysozoa</taxon>
        <taxon>Arthropoda</taxon>
        <taxon>Crustacea</taxon>
        <taxon>Oligostraca</taxon>
        <taxon>Ostracoda</taxon>
        <taxon>Podocopa</taxon>
        <taxon>Podocopida</taxon>
        <taxon>Cytherocopina</taxon>
        <taxon>Cytheroidea</taxon>
        <taxon>Cytherideidae</taxon>
        <taxon>Cyprideis</taxon>
    </lineage>
</organism>
<dbReference type="InterPro" id="IPR036291">
    <property type="entry name" value="NAD(P)-bd_dom_sf"/>
</dbReference>
<dbReference type="EC" id="5.1.3.7" evidence="3"/>
<evidence type="ECO:0000256" key="4">
    <source>
        <dbReference type="ARBA" id="ARBA00023027"/>
    </source>
</evidence>
<evidence type="ECO:0000256" key="7">
    <source>
        <dbReference type="ARBA" id="ARBA00031827"/>
    </source>
</evidence>
<dbReference type="Gene3D" id="3.90.25.10">
    <property type="entry name" value="UDP-galactose 4-epimerase, domain 1"/>
    <property type="match status" value="2"/>
</dbReference>
<dbReference type="SUPFAM" id="SSF51735">
    <property type="entry name" value="NAD(P)-binding Rossmann-fold domains"/>
    <property type="match status" value="2"/>
</dbReference>
<dbReference type="InterPro" id="IPR005886">
    <property type="entry name" value="UDP_G4E"/>
</dbReference>
<dbReference type="CDD" id="cd05247">
    <property type="entry name" value="UDP_G4E_1_SDR_e"/>
    <property type="match status" value="1"/>
</dbReference>
<keyword evidence="5" id="KW-0119">Carbohydrate metabolism</keyword>
<protein>
    <recommendedName>
        <fullName evidence="7">UDP-N-acetylglucosamine 4-epimerase</fullName>
        <ecNumber evidence="3">5.1.3.7</ecNumber>
    </recommendedName>
    <alternativeName>
        <fullName evidence="7">UDP-N-acetylglucosamine 4-epimerase</fullName>
    </alternativeName>
</protein>
<evidence type="ECO:0000259" key="8">
    <source>
        <dbReference type="Pfam" id="PF01370"/>
    </source>
</evidence>
<dbReference type="GO" id="GO:0033499">
    <property type="term" value="P:galactose catabolic process via UDP-galactose, Leloir pathway"/>
    <property type="evidence" value="ECO:0007669"/>
    <property type="project" value="TreeGrafter"/>
</dbReference>
<dbReference type="NCBIfam" id="TIGR01179">
    <property type="entry name" value="galE"/>
    <property type="match status" value="1"/>
</dbReference>
<dbReference type="AlphaFoldDB" id="A0A7R8WBS4"/>
<feature type="domain" description="NAD-dependent epimerase/dehydratase" evidence="8">
    <location>
        <begin position="7"/>
        <end position="263"/>
    </location>
</feature>
<dbReference type="PANTHER" id="PTHR43725">
    <property type="entry name" value="UDP-GLUCOSE 4-EPIMERASE"/>
    <property type="match status" value="1"/>
</dbReference>
<dbReference type="PANTHER" id="PTHR43725:SF31">
    <property type="entry name" value="UDP-GLUCOSE 4-EPIMERASE"/>
    <property type="match status" value="1"/>
</dbReference>
<dbReference type="OrthoDB" id="9402762at2759"/>
<dbReference type="GO" id="GO:0003974">
    <property type="term" value="F:UDP-N-acetylglucosamine 4-epimerase activity"/>
    <property type="evidence" value="ECO:0007669"/>
    <property type="project" value="UniProtKB-EC"/>
</dbReference>
<sequence length="408" mass="45671">MTNKQTVFVTGGAGYIGSHCVLSLLEAGYDVVAIDNFCNSVGHDGKAVSLQRVEELTGKEVEFHQVDLLDIDQLREVFKKYKVDHVIHFAAMKAVGESMEQPFKYYRNNLIGAINLLEVMKENDVRNLVFSSSCTVYGSPKYLPITEEHPTGENITNVYGRTKYIVEQMLQDMTLADKSWNFINLRYFNPVGAHPSGVIGESPTKKKFTNLMPFIGAVAIGREEKLTVFGNDYPTKDGTCIRDYTHIMDLATGHVAAVEKLSKDHVSWRGYNLACGNGFSVLEVVKAFEEVCGRKIPVQFGPRRAFNVDLPELYAASLRSEELGWKAKTYNLGAGKGTSVLELARIFEESTGAKIPIEIKGRREGDIVEMFADTTRVSEELGWKPKFSIAEACADYWRWQTKNPNGYD</sequence>
<comment type="cofactor">
    <cofactor evidence="2">
        <name>NAD(+)</name>
        <dbReference type="ChEBI" id="CHEBI:57540"/>
    </cofactor>
</comment>
<dbReference type="GO" id="GO:0003978">
    <property type="term" value="F:UDP-glucose 4-epimerase activity"/>
    <property type="evidence" value="ECO:0007669"/>
    <property type="project" value="InterPro"/>
</dbReference>
<dbReference type="InterPro" id="IPR001509">
    <property type="entry name" value="Epimerase_deHydtase"/>
</dbReference>
<dbReference type="Gene3D" id="3.40.50.720">
    <property type="entry name" value="NAD(P)-binding Rossmann-like Domain"/>
    <property type="match status" value="1"/>
</dbReference>
<evidence type="ECO:0000256" key="1">
    <source>
        <dbReference type="ARBA" id="ARBA00000014"/>
    </source>
</evidence>
<comment type="catalytic activity">
    <reaction evidence="1">
        <text>UDP-N-acetyl-alpha-D-glucosamine = UDP-N-acetyl-alpha-D-galactosamine</text>
        <dbReference type="Rhea" id="RHEA:20517"/>
        <dbReference type="ChEBI" id="CHEBI:57705"/>
        <dbReference type="ChEBI" id="CHEBI:67138"/>
        <dbReference type="EC" id="5.1.3.7"/>
    </reaction>
</comment>
<keyword evidence="4" id="KW-0520">NAD</keyword>
<name>A0A7R8WBS4_9CRUS</name>
<evidence type="ECO:0000256" key="5">
    <source>
        <dbReference type="ARBA" id="ARBA00023144"/>
    </source>
</evidence>
<keyword evidence="5" id="KW-0299">Galactose metabolism</keyword>
<accession>A0A7R8WBS4</accession>
<evidence type="ECO:0000313" key="9">
    <source>
        <dbReference type="EMBL" id="CAD7226442.1"/>
    </source>
</evidence>
<gene>
    <name evidence="9" type="ORF">CTOB1V02_LOCUS4360</name>
</gene>
<evidence type="ECO:0000256" key="2">
    <source>
        <dbReference type="ARBA" id="ARBA00001911"/>
    </source>
</evidence>
<proteinExistence type="predicted"/>